<dbReference type="EMBL" id="JAATJM010000001">
    <property type="protein sequence ID" value="NJC41534.1"/>
    <property type="molecule type" value="Genomic_DNA"/>
</dbReference>
<dbReference type="InterPro" id="IPR029062">
    <property type="entry name" value="Class_I_gatase-like"/>
</dbReference>
<evidence type="ECO:0000313" key="2">
    <source>
        <dbReference type="EMBL" id="NJC41534.1"/>
    </source>
</evidence>
<dbReference type="Proteomes" id="UP000587415">
    <property type="component" value="Unassembled WGS sequence"/>
</dbReference>
<dbReference type="InterPro" id="IPR029010">
    <property type="entry name" value="ThuA-like"/>
</dbReference>
<dbReference type="RefSeq" id="WP_245161450.1">
    <property type="nucleotide sequence ID" value="NZ_JAATJM010000001.1"/>
</dbReference>
<dbReference type="SUPFAM" id="SSF52317">
    <property type="entry name" value="Class I glutamine amidotransferase-like"/>
    <property type="match status" value="1"/>
</dbReference>
<organism evidence="2 3">
    <name type="scientific">Brevundimonas alba</name>
    <dbReference type="NCBI Taxonomy" id="74314"/>
    <lineage>
        <taxon>Bacteria</taxon>
        <taxon>Pseudomonadati</taxon>
        <taxon>Pseudomonadota</taxon>
        <taxon>Alphaproteobacteria</taxon>
        <taxon>Caulobacterales</taxon>
        <taxon>Caulobacteraceae</taxon>
        <taxon>Brevundimonas</taxon>
    </lineage>
</organism>
<proteinExistence type="predicted"/>
<dbReference type="AlphaFoldDB" id="A0A7X5YKX1"/>
<reference evidence="2 3" key="1">
    <citation type="submission" date="2020-03" db="EMBL/GenBank/DDBJ databases">
        <title>Genomic Encyclopedia of Type Strains, Phase IV (KMG-IV): sequencing the most valuable type-strain genomes for metagenomic binning, comparative biology and taxonomic classification.</title>
        <authorList>
            <person name="Goeker M."/>
        </authorList>
    </citation>
    <scope>NUCLEOTIDE SEQUENCE [LARGE SCALE GENOMIC DNA]</scope>
    <source>
        <strain evidence="2 3">DSM 4736</strain>
    </source>
</reference>
<sequence>MFLALGLAACSSMPTAEGAPVRVLYLSQSVGFVHDTARRPTDGLAPSEIAMQEMARDSGAFAVELTQDARELTAARLNDIDVLVFGTTGSLPIDRQTWSAIVDWIESGRGGFVGIHSAADTALDFEGGQEAYTAFIGGRFDGHPWTQGTPIRLTNLERSHPLASMWPDGTDFAEEIYQYTAFEPDRVRVLQTLDMSAGPIRRPYPVPITWVREMGGGRLFYTNLGHTPSTWADPRFRRQIVDAIRWSAHRLDAPAAANPAAQDWAALTAFAIVEGVPARAGSAGDIRDLQALHPEKHNGDTTAWDLARLRIRAASAK</sequence>
<name>A0A7X5YKX1_9CAUL</name>
<gene>
    <name evidence="2" type="ORF">GGQ87_001792</name>
</gene>
<evidence type="ECO:0000313" key="3">
    <source>
        <dbReference type="Proteomes" id="UP000587415"/>
    </source>
</evidence>
<dbReference type="PROSITE" id="PS01159">
    <property type="entry name" value="WW_DOMAIN_1"/>
    <property type="match status" value="1"/>
</dbReference>
<dbReference type="PROSITE" id="PS50020">
    <property type="entry name" value="WW_DOMAIN_2"/>
    <property type="match status" value="1"/>
</dbReference>
<dbReference type="InterPro" id="IPR001202">
    <property type="entry name" value="WW_dom"/>
</dbReference>
<keyword evidence="3" id="KW-1185">Reference proteome</keyword>
<dbReference type="Gene3D" id="3.40.50.880">
    <property type="match status" value="1"/>
</dbReference>
<protein>
    <recommendedName>
        <fullName evidence="1">WW domain-containing protein</fullName>
    </recommendedName>
</protein>
<dbReference type="PANTHER" id="PTHR40469:SF2">
    <property type="entry name" value="GALACTOSE-BINDING DOMAIN-LIKE SUPERFAMILY PROTEIN"/>
    <property type="match status" value="1"/>
</dbReference>
<dbReference type="Pfam" id="PF06283">
    <property type="entry name" value="ThuA"/>
    <property type="match status" value="1"/>
</dbReference>
<feature type="domain" description="WW" evidence="1">
    <location>
        <begin position="204"/>
        <end position="236"/>
    </location>
</feature>
<dbReference type="PANTHER" id="PTHR40469">
    <property type="entry name" value="SECRETED GLYCOSYL HYDROLASE"/>
    <property type="match status" value="1"/>
</dbReference>
<accession>A0A7X5YKX1</accession>
<comment type="caution">
    <text evidence="2">The sequence shown here is derived from an EMBL/GenBank/DDBJ whole genome shotgun (WGS) entry which is preliminary data.</text>
</comment>
<evidence type="ECO:0000259" key="1">
    <source>
        <dbReference type="PROSITE" id="PS50020"/>
    </source>
</evidence>